<dbReference type="EMBL" id="FRYL01000041">
    <property type="protein sequence ID" value="SHO81463.1"/>
    <property type="molecule type" value="Genomic_DNA"/>
</dbReference>
<gene>
    <name evidence="1" type="ORF">MNB_SV-15-1040</name>
</gene>
<dbReference type="InterPro" id="IPR012675">
    <property type="entry name" value="Beta-grasp_dom_sf"/>
</dbReference>
<dbReference type="AlphaFoldDB" id="A0A1W1EKS5"/>
<reference evidence="1" key="1">
    <citation type="submission" date="2016-10" db="EMBL/GenBank/DDBJ databases">
        <authorList>
            <person name="de Groot N.N."/>
        </authorList>
    </citation>
    <scope>NUCLEOTIDE SEQUENCE</scope>
</reference>
<evidence type="ECO:0008006" key="2">
    <source>
        <dbReference type="Google" id="ProtNLM"/>
    </source>
</evidence>
<dbReference type="Gene3D" id="1.10.1060.20">
    <property type="match status" value="1"/>
</dbReference>
<evidence type="ECO:0000313" key="1">
    <source>
        <dbReference type="EMBL" id="SHO81463.1"/>
    </source>
</evidence>
<dbReference type="Gene3D" id="3.40.50.11810">
    <property type="match status" value="1"/>
</dbReference>
<accession>A0A1W1EKS5</accession>
<sequence length="338" mass="39012">MEFLNTTSLDIKAFFFNAKTDYLPYYKNFSFEINQDDKNIDLKEILRLIKLENENFSYPSSNLVFRVNDLVVTGEEKVATVIERLGNELVITPILEYRSNNGLIINDDDFMANFDKILGKFATDKDREEYKKLYSIYYASESFIYEHNYIGDAIIIMASKMLNDDNRDDILDAISFDVNGINSCEYENRFFDGVDYTQEIESIKSLVRDTHKVSFIDKLQSKCRAKMRKDIEVGDIKSKNVAVYYGNSSENIEVSNEIKINSARRLIGQSLAKINPNMMYNKAGKMLLEAFDKGAEVLIFANSSDCQMVRKNIADIEFYMGREATMSLISVEEFRKIS</sequence>
<proteinExistence type="predicted"/>
<dbReference type="Gene3D" id="3.10.20.30">
    <property type="match status" value="1"/>
</dbReference>
<organism evidence="1">
    <name type="scientific">hydrothermal vent metagenome</name>
    <dbReference type="NCBI Taxonomy" id="652676"/>
    <lineage>
        <taxon>unclassified sequences</taxon>
        <taxon>metagenomes</taxon>
        <taxon>ecological metagenomes</taxon>
    </lineage>
</organism>
<name>A0A1W1EKS5_9ZZZZ</name>
<protein>
    <recommendedName>
        <fullName evidence="2">DUF5644 domain-containing protein</fullName>
    </recommendedName>
</protein>